<name>V6LE27_9EUKA</name>
<evidence type="ECO:0000313" key="3">
    <source>
        <dbReference type="EMBL" id="KAH0570001.1"/>
    </source>
</evidence>
<evidence type="ECO:0000256" key="1">
    <source>
        <dbReference type="SAM" id="Phobius"/>
    </source>
</evidence>
<proteinExistence type="predicted"/>
<protein>
    <submittedName>
        <fullName evidence="2">Uncharacterized protein</fullName>
    </submittedName>
</protein>
<dbReference type="EMBL" id="AUWU02000008">
    <property type="protein sequence ID" value="KAH0570001.1"/>
    <property type="molecule type" value="Genomic_DNA"/>
</dbReference>
<evidence type="ECO:0000313" key="2">
    <source>
        <dbReference type="EMBL" id="EST42533.1"/>
    </source>
</evidence>
<reference evidence="2 3" key="1">
    <citation type="journal article" date="2014" name="PLoS Genet.">
        <title>The Genome of Spironucleus salmonicida Highlights a Fish Pathogen Adapted to Fluctuating Environments.</title>
        <authorList>
            <person name="Xu F."/>
            <person name="Jerlstrom-Hultqvist J."/>
            <person name="Einarsson E."/>
            <person name="Astvaldsson A."/>
            <person name="Svard S.G."/>
            <person name="Andersson J.O."/>
        </authorList>
    </citation>
    <scope>NUCLEOTIDE SEQUENCE</scope>
    <source>
        <strain evidence="3">ATCC 50377</strain>
    </source>
</reference>
<keyword evidence="1" id="KW-1133">Transmembrane helix</keyword>
<organism evidence="2">
    <name type="scientific">Spironucleus salmonicida</name>
    <dbReference type="NCBI Taxonomy" id="348837"/>
    <lineage>
        <taxon>Eukaryota</taxon>
        <taxon>Metamonada</taxon>
        <taxon>Diplomonadida</taxon>
        <taxon>Hexamitidae</taxon>
        <taxon>Hexamitinae</taxon>
        <taxon>Spironucleus</taxon>
    </lineage>
</organism>
<evidence type="ECO:0000313" key="4">
    <source>
        <dbReference type="Proteomes" id="UP000018208"/>
    </source>
</evidence>
<gene>
    <name evidence="2" type="ORF">SS50377_17846</name>
    <name evidence="3" type="ORF">SS50377_27975</name>
</gene>
<dbReference type="Proteomes" id="UP000018208">
    <property type="component" value="Unassembled WGS sequence"/>
</dbReference>
<reference evidence="3" key="2">
    <citation type="submission" date="2020-12" db="EMBL/GenBank/DDBJ databases">
        <title>New Spironucleus salmonicida genome in near-complete chromosomes.</title>
        <authorList>
            <person name="Xu F."/>
            <person name="Kurt Z."/>
            <person name="Jimenez-Gonzalez A."/>
            <person name="Astvaldsson A."/>
            <person name="Andersson J.O."/>
            <person name="Svard S.G."/>
        </authorList>
    </citation>
    <scope>NUCLEOTIDE SEQUENCE</scope>
    <source>
        <strain evidence="3">ATCC 50377</strain>
    </source>
</reference>
<dbReference type="OrthoDB" id="10250354at2759"/>
<accession>V6LE27</accession>
<sequence>MTSQQQDEPSNMSEMEYVPVNYFRLPTYKYSQQAKDQNLLFQVGEEASDELIGYIQTPLLVKPISYDSEAYPRIHINQISEYKHPLPPIFILTKVEDIQELINATKIPIEPITGFATSTFASGHDVLFLPTGVAYKVAKGETKLPASVTQGHKPTTNQVKKEQDKPAEVQIPKIPVKYILLSIIIFALAIYFAFKQSESHIFSGDNKSLIQRASILEQLSLKANATDVEIRQQYKSLLIKYDISLNPTCQWCPARLEQVQAAYKQLNLEEVVIPTSWDKGTDGVVKGNFK</sequence>
<dbReference type="AlphaFoldDB" id="V6LE27"/>
<keyword evidence="4" id="KW-1185">Reference proteome</keyword>
<dbReference type="EMBL" id="KI546159">
    <property type="protein sequence ID" value="EST42533.1"/>
    <property type="molecule type" value="Genomic_DNA"/>
</dbReference>
<keyword evidence="1" id="KW-0472">Membrane</keyword>
<feature type="transmembrane region" description="Helical" evidence="1">
    <location>
        <begin position="176"/>
        <end position="194"/>
    </location>
</feature>
<dbReference type="VEuPathDB" id="GiardiaDB:SS50377_27975"/>
<keyword evidence="1" id="KW-0812">Transmembrane</keyword>